<gene>
    <name evidence="2" type="ORF">KFL_000090380</name>
</gene>
<dbReference type="AlphaFoldDB" id="A0A1Y1HKN9"/>
<accession>A0A1Y1HKN9</accession>
<feature type="compositionally biased region" description="Basic and acidic residues" evidence="1">
    <location>
        <begin position="93"/>
        <end position="104"/>
    </location>
</feature>
<feature type="region of interest" description="Disordered" evidence="1">
    <location>
        <begin position="231"/>
        <end position="320"/>
    </location>
</feature>
<feature type="compositionally biased region" description="Gly residues" evidence="1">
    <location>
        <begin position="254"/>
        <end position="272"/>
    </location>
</feature>
<keyword evidence="3" id="KW-1185">Reference proteome</keyword>
<organism evidence="2 3">
    <name type="scientific">Klebsormidium nitens</name>
    <name type="common">Green alga</name>
    <name type="synonym">Ulothrix nitens</name>
    <dbReference type="NCBI Taxonomy" id="105231"/>
    <lineage>
        <taxon>Eukaryota</taxon>
        <taxon>Viridiplantae</taxon>
        <taxon>Streptophyta</taxon>
        <taxon>Klebsormidiophyceae</taxon>
        <taxon>Klebsormidiales</taxon>
        <taxon>Klebsormidiaceae</taxon>
        <taxon>Klebsormidium</taxon>
    </lineage>
</organism>
<dbReference type="EMBL" id="DF236958">
    <property type="protein sequence ID" value="GAQ78192.1"/>
    <property type="molecule type" value="Genomic_DNA"/>
</dbReference>
<evidence type="ECO:0000313" key="3">
    <source>
        <dbReference type="Proteomes" id="UP000054558"/>
    </source>
</evidence>
<feature type="region of interest" description="Disordered" evidence="1">
    <location>
        <begin position="87"/>
        <end position="116"/>
    </location>
</feature>
<dbReference type="Proteomes" id="UP000054558">
    <property type="component" value="Unassembled WGS sequence"/>
</dbReference>
<proteinExistence type="predicted"/>
<feature type="region of interest" description="Disordered" evidence="1">
    <location>
        <begin position="160"/>
        <end position="203"/>
    </location>
</feature>
<evidence type="ECO:0000313" key="2">
    <source>
        <dbReference type="EMBL" id="GAQ78192.1"/>
    </source>
</evidence>
<reference evidence="2 3" key="1">
    <citation type="journal article" date="2014" name="Nat. Commun.">
        <title>Klebsormidium flaccidum genome reveals primary factors for plant terrestrial adaptation.</title>
        <authorList>
            <person name="Hori K."/>
            <person name="Maruyama F."/>
            <person name="Fujisawa T."/>
            <person name="Togashi T."/>
            <person name="Yamamoto N."/>
            <person name="Seo M."/>
            <person name="Sato S."/>
            <person name="Yamada T."/>
            <person name="Mori H."/>
            <person name="Tajima N."/>
            <person name="Moriyama T."/>
            <person name="Ikeuchi M."/>
            <person name="Watanabe M."/>
            <person name="Wada H."/>
            <person name="Kobayashi K."/>
            <person name="Saito M."/>
            <person name="Masuda T."/>
            <person name="Sasaki-Sekimoto Y."/>
            <person name="Mashiguchi K."/>
            <person name="Awai K."/>
            <person name="Shimojima M."/>
            <person name="Masuda S."/>
            <person name="Iwai M."/>
            <person name="Nobusawa T."/>
            <person name="Narise T."/>
            <person name="Kondo S."/>
            <person name="Saito H."/>
            <person name="Sato R."/>
            <person name="Murakawa M."/>
            <person name="Ihara Y."/>
            <person name="Oshima-Yamada Y."/>
            <person name="Ohtaka K."/>
            <person name="Satoh M."/>
            <person name="Sonobe K."/>
            <person name="Ishii M."/>
            <person name="Ohtani R."/>
            <person name="Kanamori-Sato M."/>
            <person name="Honoki R."/>
            <person name="Miyazaki D."/>
            <person name="Mochizuki H."/>
            <person name="Umetsu J."/>
            <person name="Higashi K."/>
            <person name="Shibata D."/>
            <person name="Kamiya Y."/>
            <person name="Sato N."/>
            <person name="Nakamura Y."/>
            <person name="Tabata S."/>
            <person name="Ida S."/>
            <person name="Kurokawa K."/>
            <person name="Ohta H."/>
        </authorList>
    </citation>
    <scope>NUCLEOTIDE SEQUENCE [LARGE SCALE GENOMIC DNA]</scope>
    <source>
        <strain evidence="2 3">NIES-2285</strain>
    </source>
</reference>
<protein>
    <submittedName>
        <fullName evidence="2">Uncharacterized protein</fullName>
    </submittedName>
</protein>
<name>A0A1Y1HKN9_KLENI</name>
<sequence length="495" mass="52979">MAQVLRTVDAAEVSQTMHSHKVGVEHRADVEQPATEMQLGFVESLGSELQHFEEAELESMKAGLAWLSDQINLSLRLKAKVRALPTFPPISGQEKKDETHDTSPDGKQASDGPLTENEKAAVETMFRVEGLVNLLRKQLPKEELLSISNVAQAGVLNGKKGVENQGKADGVVPQTGPGRAAPPAKRKGNKIAERSNSVGNEEVQLARATEVGSACKSEAPPRVELNNAGALDLNETGDPAQQNGAEGSHLPLNGGVGSGDANGEGSGNGDSGQDGQDAADGDVSKGAGQPADDGGDNNSKGGDEDGGGDDSQPSAEDDPSIAEQLADIRSSLAVIGRQHKIAQGILVYLIVSTTIPAFTLIRWKIQSLRILNPLKRFQKDMEKAVLGKTDDSVIDDLLPWKSSETQEVDPIVQQFHVVQEALGGPSEEDAQLTVEADMRAARSHAKKHWWQIGPLRPQEDPELLRTRTERAHLKRLAPIRFLLQLIGHGDQAERA</sequence>
<evidence type="ECO:0000256" key="1">
    <source>
        <dbReference type="SAM" id="MobiDB-lite"/>
    </source>
</evidence>